<evidence type="ECO:0000256" key="1">
    <source>
        <dbReference type="SAM" id="SignalP"/>
    </source>
</evidence>
<reference evidence="2 3" key="1">
    <citation type="submission" date="2016-06" db="EMBL/GenBank/DDBJ databases">
        <authorList>
            <person name="Varghese N."/>
            <person name="Submissions Spin"/>
        </authorList>
    </citation>
    <scope>NUCLEOTIDE SEQUENCE [LARGE SCALE GENOMIC DNA]</scope>
    <source>
        <strain evidence="2 3">DSM 45142</strain>
    </source>
</reference>
<keyword evidence="1" id="KW-0732">Signal</keyword>
<evidence type="ECO:0000313" key="3">
    <source>
        <dbReference type="Proteomes" id="UP000199405"/>
    </source>
</evidence>
<dbReference type="EMBL" id="FMCQ01000004">
    <property type="protein sequence ID" value="SCE87069.1"/>
    <property type="molecule type" value="Genomic_DNA"/>
</dbReference>
<evidence type="ECO:0000313" key="2">
    <source>
        <dbReference type="EMBL" id="SCE87069.1"/>
    </source>
</evidence>
<sequence length="131" mass="13965">MLLKSITLAASLAGLLATATPASAAAPESSDEAWPPGNCQPGTFCVWPNWAFPAPAPVETPSLVTSSEWSGSVPALTYYNYTSRNVDMEYVYTWPDGSTSTRTTCVPKGGNIFYLPMAVTKLNWHEGSCPA</sequence>
<evidence type="ECO:0008006" key="4">
    <source>
        <dbReference type="Google" id="ProtNLM"/>
    </source>
</evidence>
<accession>A0ABY0KLI9</accession>
<dbReference type="RefSeq" id="WP_139135453.1">
    <property type="nucleotide sequence ID" value="NZ_FMCQ01000004.1"/>
</dbReference>
<organism evidence="2 3">
    <name type="scientific">Micromonospora tulbaghiae</name>
    <dbReference type="NCBI Taxonomy" id="479978"/>
    <lineage>
        <taxon>Bacteria</taxon>
        <taxon>Bacillati</taxon>
        <taxon>Actinomycetota</taxon>
        <taxon>Actinomycetes</taxon>
        <taxon>Micromonosporales</taxon>
        <taxon>Micromonosporaceae</taxon>
        <taxon>Micromonospora</taxon>
    </lineage>
</organism>
<dbReference type="GeneID" id="93473638"/>
<gene>
    <name evidence="2" type="ORF">GA0070562_3567</name>
</gene>
<feature type="signal peptide" evidence="1">
    <location>
        <begin position="1"/>
        <end position="24"/>
    </location>
</feature>
<dbReference type="Proteomes" id="UP000199405">
    <property type="component" value="Unassembled WGS sequence"/>
</dbReference>
<feature type="chain" id="PRO_5046878400" description="Peptidase inhibitor family I36" evidence="1">
    <location>
        <begin position="25"/>
        <end position="131"/>
    </location>
</feature>
<comment type="caution">
    <text evidence="2">The sequence shown here is derived from an EMBL/GenBank/DDBJ whole genome shotgun (WGS) entry which is preliminary data.</text>
</comment>
<protein>
    <recommendedName>
        <fullName evidence="4">Peptidase inhibitor family I36</fullName>
    </recommendedName>
</protein>
<keyword evidence="3" id="KW-1185">Reference proteome</keyword>
<name>A0ABY0KLI9_9ACTN</name>
<proteinExistence type="predicted"/>